<dbReference type="EMBL" id="PIPT01000001">
    <property type="protein sequence ID" value="RUO50698.1"/>
    <property type="molecule type" value="Genomic_DNA"/>
</dbReference>
<evidence type="ECO:0000313" key="2">
    <source>
        <dbReference type="EMBL" id="RUO50698.1"/>
    </source>
</evidence>
<keyword evidence="1" id="KW-0732">Signal</keyword>
<feature type="chain" id="PRO_5019534794" description="EF-hand domain-containing protein" evidence="1">
    <location>
        <begin position="24"/>
        <end position="296"/>
    </location>
</feature>
<evidence type="ECO:0008006" key="4">
    <source>
        <dbReference type="Google" id="ProtNLM"/>
    </source>
</evidence>
<organism evidence="2 3">
    <name type="scientific">Pseudidiomarina aquimaris</name>
    <dbReference type="NCBI Taxonomy" id="641841"/>
    <lineage>
        <taxon>Bacteria</taxon>
        <taxon>Pseudomonadati</taxon>
        <taxon>Pseudomonadota</taxon>
        <taxon>Gammaproteobacteria</taxon>
        <taxon>Alteromonadales</taxon>
        <taxon>Idiomarinaceae</taxon>
        <taxon>Pseudidiomarina</taxon>
    </lineage>
</organism>
<gene>
    <name evidence="2" type="ORF">CWE21_00915</name>
</gene>
<dbReference type="Proteomes" id="UP000286678">
    <property type="component" value="Unassembled WGS sequence"/>
</dbReference>
<sequence>MKNFFACSILAIGALTASAASSAQDTETLTFRADIDYVWWTGTTSTNTDTLDVIDVEIIYSVDTVPDATTPTGVRYVNNIQYIDFLLTDLDAGAYRLTGTWYYYSDDETSMTFESSEGQSITFFGDRGNPDPLTIAIRELEQQIFIENLGYPMIVDGDVAAELFITYFLGGPQTFELLGVTQSLNIESNDTDRDGINDALDQCEASIMDPTVVFKGWYDSGVTNYRDSSGCTVMDHYASCPVEEEAPRRGIRSVRSGPSSCEKAVSYDLVGEGMIDYSEARRLRDALYQSYQQQEF</sequence>
<feature type="signal peptide" evidence="1">
    <location>
        <begin position="1"/>
        <end position="23"/>
    </location>
</feature>
<accession>A0A432XPS8</accession>
<comment type="caution">
    <text evidence="2">The sequence shown here is derived from an EMBL/GenBank/DDBJ whole genome shotgun (WGS) entry which is preliminary data.</text>
</comment>
<reference evidence="3" key="1">
    <citation type="journal article" date="2018" name="Front. Microbiol.">
        <title>Genome-Based Analysis Reveals the Taxonomy and Diversity of the Family Idiomarinaceae.</title>
        <authorList>
            <person name="Liu Y."/>
            <person name="Lai Q."/>
            <person name="Shao Z."/>
        </authorList>
    </citation>
    <scope>NUCLEOTIDE SEQUENCE [LARGE SCALE GENOMIC DNA]</scope>
    <source>
        <strain evidence="3">SW15</strain>
    </source>
</reference>
<name>A0A432XPS8_9GAMM</name>
<evidence type="ECO:0000256" key="1">
    <source>
        <dbReference type="SAM" id="SignalP"/>
    </source>
</evidence>
<dbReference type="OrthoDB" id="6235255at2"/>
<dbReference type="AlphaFoldDB" id="A0A432XPS8"/>
<evidence type="ECO:0000313" key="3">
    <source>
        <dbReference type="Proteomes" id="UP000286678"/>
    </source>
</evidence>
<protein>
    <recommendedName>
        <fullName evidence="4">EF-hand domain-containing protein</fullName>
    </recommendedName>
</protein>
<dbReference type="RefSeq" id="WP_126832276.1">
    <property type="nucleotide sequence ID" value="NZ_PIPT01000001.1"/>
</dbReference>
<keyword evidence="3" id="KW-1185">Reference proteome</keyword>
<proteinExistence type="predicted"/>